<keyword evidence="2" id="KW-0813">Transport</keyword>
<accession>A0ABX2GLL8</accession>
<proteinExistence type="predicted"/>
<comment type="subcellular location">
    <subcellularLocation>
        <location evidence="1">Cell membrane</location>
        <topology evidence="1">Multi-pass membrane protein</topology>
    </subcellularLocation>
</comment>
<comment type="caution">
    <text evidence="8">The sequence shown here is derived from an EMBL/GenBank/DDBJ whole genome shotgun (WGS) entry which is preliminary data.</text>
</comment>
<dbReference type="PANTHER" id="PTHR42865:SF7">
    <property type="entry name" value="PROTON_GLUTAMATE-ASPARTATE SYMPORTER"/>
    <property type="match status" value="1"/>
</dbReference>
<dbReference type="Proteomes" id="UP000822152">
    <property type="component" value="Unassembled WGS sequence"/>
</dbReference>
<evidence type="ECO:0000256" key="7">
    <source>
        <dbReference type="SAM" id="Phobius"/>
    </source>
</evidence>
<evidence type="ECO:0000256" key="3">
    <source>
        <dbReference type="ARBA" id="ARBA00022475"/>
    </source>
</evidence>
<organism evidence="8 9">
    <name type="scientific">Blautia wexlerae</name>
    <dbReference type="NCBI Taxonomy" id="418240"/>
    <lineage>
        <taxon>Bacteria</taxon>
        <taxon>Bacillati</taxon>
        <taxon>Bacillota</taxon>
        <taxon>Clostridia</taxon>
        <taxon>Lachnospirales</taxon>
        <taxon>Lachnospiraceae</taxon>
        <taxon>Blautia</taxon>
    </lineage>
</organism>
<evidence type="ECO:0000256" key="5">
    <source>
        <dbReference type="ARBA" id="ARBA00022989"/>
    </source>
</evidence>
<protein>
    <submittedName>
        <fullName evidence="8">Dicarboxylate/amino acid:cation symporter</fullName>
    </submittedName>
</protein>
<dbReference type="PANTHER" id="PTHR42865">
    <property type="entry name" value="PROTON/GLUTAMATE-ASPARTATE SYMPORTER"/>
    <property type="match status" value="1"/>
</dbReference>
<keyword evidence="4 7" id="KW-0812">Transmembrane</keyword>
<dbReference type="EMBL" id="JAAIPF010000004">
    <property type="protein sequence ID" value="NSF72849.1"/>
    <property type="molecule type" value="Genomic_DNA"/>
</dbReference>
<dbReference type="Gene3D" id="1.10.3860.10">
    <property type="entry name" value="Sodium:dicarboxylate symporter"/>
    <property type="match status" value="1"/>
</dbReference>
<evidence type="ECO:0000256" key="2">
    <source>
        <dbReference type="ARBA" id="ARBA00022448"/>
    </source>
</evidence>
<dbReference type="PRINTS" id="PR00173">
    <property type="entry name" value="EDTRNSPORT"/>
</dbReference>
<keyword evidence="9" id="KW-1185">Reference proteome</keyword>
<feature type="transmembrane region" description="Helical" evidence="7">
    <location>
        <begin position="173"/>
        <end position="196"/>
    </location>
</feature>
<feature type="transmembrane region" description="Helical" evidence="7">
    <location>
        <begin position="208"/>
        <end position="232"/>
    </location>
</feature>
<feature type="transmembrane region" description="Helical" evidence="7">
    <location>
        <begin position="408"/>
        <end position="431"/>
    </location>
</feature>
<keyword evidence="5 7" id="KW-1133">Transmembrane helix</keyword>
<feature type="transmembrane region" description="Helical" evidence="7">
    <location>
        <begin position="485"/>
        <end position="509"/>
    </location>
</feature>
<dbReference type="Pfam" id="PF00375">
    <property type="entry name" value="SDF"/>
    <property type="match status" value="1"/>
</dbReference>
<dbReference type="RefSeq" id="WP_173742592.1">
    <property type="nucleotide sequence ID" value="NZ_JAAIPF010000004.1"/>
</dbReference>
<evidence type="ECO:0000256" key="1">
    <source>
        <dbReference type="ARBA" id="ARBA00004651"/>
    </source>
</evidence>
<dbReference type="SUPFAM" id="SSF118215">
    <property type="entry name" value="Proton glutamate symport protein"/>
    <property type="match status" value="1"/>
</dbReference>
<evidence type="ECO:0000313" key="8">
    <source>
        <dbReference type="EMBL" id="NSF72849.1"/>
    </source>
</evidence>
<feature type="transmembrane region" description="Helical" evidence="7">
    <location>
        <begin position="269"/>
        <end position="287"/>
    </location>
</feature>
<feature type="transmembrane region" description="Helical" evidence="7">
    <location>
        <begin position="374"/>
        <end position="396"/>
    </location>
</feature>
<feature type="transmembrane region" description="Helical" evidence="7">
    <location>
        <begin position="342"/>
        <end position="362"/>
    </location>
</feature>
<feature type="transmembrane region" description="Helical" evidence="7">
    <location>
        <begin position="443"/>
        <end position="465"/>
    </location>
</feature>
<feature type="transmembrane region" description="Helical" evidence="7">
    <location>
        <begin position="307"/>
        <end position="330"/>
    </location>
</feature>
<evidence type="ECO:0000313" key="9">
    <source>
        <dbReference type="Proteomes" id="UP000822152"/>
    </source>
</evidence>
<keyword evidence="6 7" id="KW-0472">Membrane</keyword>
<evidence type="ECO:0000256" key="4">
    <source>
        <dbReference type="ARBA" id="ARBA00022692"/>
    </source>
</evidence>
<evidence type="ECO:0000256" key="6">
    <source>
        <dbReference type="ARBA" id="ARBA00023136"/>
    </source>
</evidence>
<gene>
    <name evidence="8" type="ORF">G4952_03225</name>
</gene>
<dbReference type="InterPro" id="IPR001991">
    <property type="entry name" value="Na-dicarboxylate_symporter"/>
</dbReference>
<keyword evidence="3" id="KW-1003">Cell membrane</keyword>
<sequence length="530" mass="57892">MQKITEKFLLHASEIDRFSQLTVHLLQQMKINPRDILRFRLSIENVMEIWMHELGENTNCTFTSGSKFGRTYILLSAEGKVVNPNEYQDELTSIISNGSSLLTTLGLFLEYHYEDGKNFLKLTLPKKQSGQLKPVILSILLGILCGAVLSFGLPDVGNMVQTWFVSPIFNTFMNILTLIAGPMIFLAVYCGIYEMGDAATFGKIGKSLIIRFTSFAFLILIAASLMVSWLFISFSGKNHVSGSAIMDLYQMVLNIIPGNIISPFQTGNALQIIFLACICGAGTLVLGDSVSGMAKIVSQLNTLIQLLMTYIGKLIPLFVFICMMNLFLSGNLKNISSLIKQIILVILITSITLMFYIGLVCWKCKVKPGVLIKKLLPTFLIALSTSSSSAAFGTNIESCKALGIDKKLINFGVSIGQIIFMPGVAIQFFIVSLCTGQSFGTEITIVWIITSIITCTILAIATPPIPGGGLSCYTILFAQLGIPSAGIALVISIELLMDAFLTACNLAFLQTELVLSAKKLNLLDEAKLRK</sequence>
<feature type="transmembrane region" description="Helical" evidence="7">
    <location>
        <begin position="135"/>
        <end position="153"/>
    </location>
</feature>
<reference evidence="8 9" key="1">
    <citation type="journal article" date="2020" name="Cell Host Microbe">
        <title>Functional and Genomic Variation between Human-Derived Isolates of Lachnospiraceae Reveals Inter- and Intra-Species Diversity.</title>
        <authorList>
            <person name="Sorbara M.T."/>
            <person name="Littmann E.R."/>
            <person name="Fontana E."/>
            <person name="Moody T.U."/>
            <person name="Kohout C.E."/>
            <person name="Gjonbalaj M."/>
            <person name="Eaton V."/>
            <person name="Seok R."/>
            <person name="Leiner I.M."/>
            <person name="Pamer E.G."/>
        </authorList>
    </citation>
    <scope>NUCLEOTIDE SEQUENCE [LARGE SCALE GENOMIC DNA]</scope>
    <source>
        <strain evidence="8 9">MSK.20.11</strain>
    </source>
</reference>
<name>A0ABX2GLL8_9FIRM</name>
<dbReference type="InterPro" id="IPR036458">
    <property type="entry name" value="Na:dicarbo_symporter_sf"/>
</dbReference>